<sequence length="104" mass="11837">MWREMCPQRLSSLSLRICFCHFDLRGSTSNPQGAAINWERKQSQVTASFPELALQPVRSDSSIRSGGHRPEGGERQQMVCFSRGRSCLRFSELYHVSFIKSSVL</sequence>
<comment type="caution">
    <text evidence="1">The sequence shown here is derived from an EMBL/GenBank/DDBJ whole genome shotgun (WGS) entry which is preliminary data.</text>
</comment>
<dbReference type="Proteomes" id="UP001519460">
    <property type="component" value="Unassembled WGS sequence"/>
</dbReference>
<accession>A0ABD0L7B3</accession>
<evidence type="ECO:0000313" key="2">
    <source>
        <dbReference type="Proteomes" id="UP001519460"/>
    </source>
</evidence>
<evidence type="ECO:0000313" key="1">
    <source>
        <dbReference type="EMBL" id="KAK7495156.1"/>
    </source>
</evidence>
<gene>
    <name evidence="1" type="ORF">BaRGS_00013566</name>
</gene>
<name>A0ABD0L7B3_9CAEN</name>
<dbReference type="AlphaFoldDB" id="A0ABD0L7B3"/>
<dbReference type="EMBL" id="JACVVK020000077">
    <property type="protein sequence ID" value="KAK7495156.1"/>
    <property type="molecule type" value="Genomic_DNA"/>
</dbReference>
<keyword evidence="2" id="KW-1185">Reference proteome</keyword>
<organism evidence="1 2">
    <name type="scientific">Batillaria attramentaria</name>
    <dbReference type="NCBI Taxonomy" id="370345"/>
    <lineage>
        <taxon>Eukaryota</taxon>
        <taxon>Metazoa</taxon>
        <taxon>Spiralia</taxon>
        <taxon>Lophotrochozoa</taxon>
        <taxon>Mollusca</taxon>
        <taxon>Gastropoda</taxon>
        <taxon>Caenogastropoda</taxon>
        <taxon>Sorbeoconcha</taxon>
        <taxon>Cerithioidea</taxon>
        <taxon>Batillariidae</taxon>
        <taxon>Batillaria</taxon>
    </lineage>
</organism>
<reference evidence="1 2" key="1">
    <citation type="journal article" date="2023" name="Sci. Data">
        <title>Genome assembly of the Korean intertidal mud-creeper Batillaria attramentaria.</title>
        <authorList>
            <person name="Patra A.K."/>
            <person name="Ho P.T."/>
            <person name="Jun S."/>
            <person name="Lee S.J."/>
            <person name="Kim Y."/>
            <person name="Won Y.J."/>
        </authorList>
    </citation>
    <scope>NUCLEOTIDE SEQUENCE [LARGE SCALE GENOMIC DNA]</scope>
    <source>
        <strain evidence="1">Wonlab-2016</strain>
    </source>
</reference>
<protein>
    <submittedName>
        <fullName evidence="1">Uncharacterized protein</fullName>
    </submittedName>
</protein>
<proteinExistence type="predicted"/>